<dbReference type="EMBL" id="LAJY01000392">
    <property type="protein sequence ID" value="KJV08989.1"/>
    <property type="molecule type" value="Genomic_DNA"/>
</dbReference>
<dbReference type="Gene3D" id="3.40.1090.10">
    <property type="entry name" value="Cytosolic phospholipase A2 catalytic domain"/>
    <property type="match status" value="1"/>
</dbReference>
<reference evidence="4 5" key="1">
    <citation type="submission" date="2015-03" db="EMBL/GenBank/DDBJ databases">
        <title>Draft genome sequence of Elstera litoralis.</title>
        <authorList>
            <person name="Rahalkar M.C."/>
            <person name="Dhakephalkar P.K."/>
            <person name="Pore S.D."/>
            <person name="Arora P."/>
            <person name="Kapse N.G."/>
            <person name="Pandit P.S."/>
        </authorList>
    </citation>
    <scope>NUCLEOTIDE SEQUENCE [LARGE SCALE GENOMIC DNA]</scope>
    <source>
        <strain evidence="4 5">Dia-1</strain>
    </source>
</reference>
<keyword evidence="2" id="KW-1133">Transmembrane helix</keyword>
<organism evidence="4 5">
    <name type="scientific">Elstera litoralis</name>
    <dbReference type="NCBI Taxonomy" id="552518"/>
    <lineage>
        <taxon>Bacteria</taxon>
        <taxon>Pseudomonadati</taxon>
        <taxon>Pseudomonadota</taxon>
        <taxon>Alphaproteobacteria</taxon>
        <taxon>Rhodospirillales</taxon>
        <taxon>Rhodospirillaceae</taxon>
        <taxon>Elstera</taxon>
    </lineage>
</organism>
<dbReference type="Pfam" id="PF01734">
    <property type="entry name" value="Patatin"/>
    <property type="match status" value="1"/>
</dbReference>
<keyword evidence="2" id="KW-0812">Transmembrane</keyword>
<evidence type="ECO:0000313" key="5">
    <source>
        <dbReference type="Proteomes" id="UP000033774"/>
    </source>
</evidence>
<dbReference type="AlphaFoldDB" id="A0A0F3ITP8"/>
<protein>
    <recommendedName>
        <fullName evidence="3">PNPLA domain-containing protein</fullName>
    </recommendedName>
</protein>
<keyword evidence="2" id="KW-0472">Membrane</keyword>
<feature type="non-terminal residue" evidence="4">
    <location>
        <position position="214"/>
    </location>
</feature>
<comment type="caution">
    <text evidence="4">The sequence shown here is derived from an EMBL/GenBank/DDBJ whole genome shotgun (WGS) entry which is preliminary data.</text>
</comment>
<gene>
    <name evidence="4" type="ORF">VZ95_14250</name>
</gene>
<name>A0A0F3ITP8_9PROT</name>
<feature type="transmembrane region" description="Helical" evidence="2">
    <location>
        <begin position="34"/>
        <end position="51"/>
    </location>
</feature>
<evidence type="ECO:0000313" key="4">
    <source>
        <dbReference type="EMBL" id="KJV08989.1"/>
    </source>
</evidence>
<dbReference type="SUPFAM" id="SSF52151">
    <property type="entry name" value="FabD/lysophospholipase-like"/>
    <property type="match status" value="1"/>
</dbReference>
<dbReference type="InterPro" id="IPR016035">
    <property type="entry name" value="Acyl_Trfase/lysoPLipase"/>
</dbReference>
<keyword evidence="5" id="KW-1185">Reference proteome</keyword>
<proteinExistence type="predicted"/>
<dbReference type="GO" id="GO:0006629">
    <property type="term" value="P:lipid metabolic process"/>
    <property type="evidence" value="ECO:0007669"/>
    <property type="project" value="UniProtKB-KW"/>
</dbReference>
<sequence length="214" mass="23392">MGKTALVLGGGAPTYTLMTGALLAFDEAGITFDVVSMAGGGGVVGLSYLAPKTGTRQEAMRGSVHYGVSDPIYNLFPMNFKMFTKGGPKAAMFRQALAMMPGYDKVMGLAHKGPAQAFVSDYLQFLWSAVMPGNVSLFSDGFCAPSQFIEQMVDFDALHRVKEDIYLNAYCLTDKKMAIFKKHEIDLAHFQASLSYPFFYSPFEIDGKYYIEGA</sequence>
<evidence type="ECO:0000256" key="1">
    <source>
        <dbReference type="ARBA" id="ARBA00023098"/>
    </source>
</evidence>
<keyword evidence="1" id="KW-0443">Lipid metabolism</keyword>
<feature type="domain" description="PNPLA" evidence="3">
    <location>
        <begin position="6"/>
        <end position="214"/>
    </location>
</feature>
<evidence type="ECO:0000259" key="3">
    <source>
        <dbReference type="Pfam" id="PF01734"/>
    </source>
</evidence>
<accession>A0A0F3ITP8</accession>
<dbReference type="Proteomes" id="UP000033774">
    <property type="component" value="Unassembled WGS sequence"/>
</dbReference>
<dbReference type="InterPro" id="IPR002641">
    <property type="entry name" value="PNPLA_dom"/>
</dbReference>
<evidence type="ECO:0000256" key="2">
    <source>
        <dbReference type="SAM" id="Phobius"/>
    </source>
</evidence>